<evidence type="ECO:0000313" key="2">
    <source>
        <dbReference type="EMBL" id="MFC4535230.1"/>
    </source>
</evidence>
<name>A0ABV9CRR7_9ACTN</name>
<accession>A0ABV9CRR7</accession>
<keyword evidence="1" id="KW-0175">Coiled coil</keyword>
<keyword evidence="3" id="KW-1185">Reference proteome</keyword>
<protein>
    <recommendedName>
        <fullName evidence="4">DUF342 domain-containing protein</fullName>
    </recommendedName>
</protein>
<evidence type="ECO:0008006" key="4">
    <source>
        <dbReference type="Google" id="ProtNLM"/>
    </source>
</evidence>
<dbReference type="Proteomes" id="UP001596004">
    <property type="component" value="Unassembled WGS sequence"/>
</dbReference>
<proteinExistence type="predicted"/>
<feature type="coiled-coil region" evidence="1">
    <location>
        <begin position="7"/>
        <end position="75"/>
    </location>
</feature>
<evidence type="ECO:0000313" key="3">
    <source>
        <dbReference type="Proteomes" id="UP001596004"/>
    </source>
</evidence>
<evidence type="ECO:0000256" key="1">
    <source>
        <dbReference type="SAM" id="Coils"/>
    </source>
</evidence>
<dbReference type="EMBL" id="JBHSFP010000029">
    <property type="protein sequence ID" value="MFC4535230.1"/>
    <property type="molecule type" value="Genomic_DNA"/>
</dbReference>
<reference evidence="3" key="1">
    <citation type="journal article" date="2019" name="Int. J. Syst. Evol. Microbiol.">
        <title>The Global Catalogue of Microorganisms (GCM) 10K type strain sequencing project: providing services to taxonomists for standard genome sequencing and annotation.</title>
        <authorList>
            <consortium name="The Broad Institute Genomics Platform"/>
            <consortium name="The Broad Institute Genome Sequencing Center for Infectious Disease"/>
            <person name="Wu L."/>
            <person name="Ma J."/>
        </authorList>
    </citation>
    <scope>NUCLEOTIDE SEQUENCE [LARGE SCALE GENOMIC DNA]</scope>
    <source>
        <strain evidence="3">CGMCC 4.7132</strain>
    </source>
</reference>
<gene>
    <name evidence="2" type="ORF">ACFO60_31080</name>
</gene>
<dbReference type="RefSeq" id="WP_380847373.1">
    <property type="nucleotide sequence ID" value="NZ_JBHSFP010000029.1"/>
</dbReference>
<sequence>MAAEGDETGLREELRMVEEDLVKLRETVAELRGTVGEHAEAPTDATEVSMLIAMADEQEQLMTTLEARREVLLRRLGEA</sequence>
<comment type="caution">
    <text evidence="2">The sequence shown here is derived from an EMBL/GenBank/DDBJ whole genome shotgun (WGS) entry which is preliminary data.</text>
</comment>
<organism evidence="2 3">
    <name type="scientific">Sphaerisporangium dianthi</name>
    <dbReference type="NCBI Taxonomy" id="1436120"/>
    <lineage>
        <taxon>Bacteria</taxon>
        <taxon>Bacillati</taxon>
        <taxon>Actinomycetota</taxon>
        <taxon>Actinomycetes</taxon>
        <taxon>Streptosporangiales</taxon>
        <taxon>Streptosporangiaceae</taxon>
        <taxon>Sphaerisporangium</taxon>
    </lineage>
</organism>